<evidence type="ECO:0000259" key="2">
    <source>
        <dbReference type="Pfam" id="PF02374"/>
    </source>
</evidence>
<dbReference type="Proteomes" id="UP001275440">
    <property type="component" value="Unassembled WGS sequence"/>
</dbReference>
<proteinExistence type="inferred from homology"/>
<dbReference type="CDD" id="cd02035">
    <property type="entry name" value="ArsA"/>
    <property type="match status" value="1"/>
</dbReference>
<accession>A0ABU3WML8</accession>
<dbReference type="Gene3D" id="2.60.40.790">
    <property type="match status" value="1"/>
</dbReference>
<comment type="similarity">
    <text evidence="1">Belongs to the arsA ATPase family.</text>
</comment>
<dbReference type="InterPro" id="IPR008978">
    <property type="entry name" value="HSP20-like_chaperone"/>
</dbReference>
<dbReference type="InterPro" id="IPR016300">
    <property type="entry name" value="ATPase_ArsA/GET3"/>
</dbReference>
<evidence type="ECO:0000259" key="3">
    <source>
        <dbReference type="Pfam" id="PF17886"/>
    </source>
</evidence>
<protein>
    <submittedName>
        <fullName evidence="4">ArsA family ATPase</fullName>
    </submittedName>
</protein>
<dbReference type="PANTHER" id="PTHR10803:SF3">
    <property type="entry name" value="ATPASE GET3"/>
    <property type="match status" value="1"/>
</dbReference>
<name>A0ABU3WML8_9NOCA</name>
<sequence length="401" mass="42067">MRLFVGKGGAGTSTVAAATAVGAASPQHPVLLVSLDQAPSLADVFGLERAPGVVRPVADGLEVLEIDSLALLEQRFGALAALFAAAGSGHEHPEGFALPAPEEITGVPGVQEVLALHEIARLTADDHRRTIVVDCPSAAAAFGTLAAPRMAADYVERIWPQHSRIEAATGPDLRLGLVVALFDRVLDRIGEIRDLLADRTCTSVTLVGTADRVGAAELRRLRSWTALSGLRLDSVIVNGLVPDFGAGTGAAADWLDAQRSAQRAVLDEIVSAVGDVPVLECEQQAAEPVGLASLGELAQALYRDDRNLRGAPAGDTSPVRVQHESGTGVDSVYTMRMHLPLADPATLTLGRVDDDLIVGADGIRRRVRLASGLRRCTVSGAEFDGGDLLVRFVPDPAVWPQ</sequence>
<feature type="domain" description="ArsA/GET3 Anion-transporting ATPase-like" evidence="2">
    <location>
        <begin position="3"/>
        <end position="302"/>
    </location>
</feature>
<organism evidence="4 5">
    <name type="scientific">Rhodococcus zopfii</name>
    <dbReference type="NCBI Taxonomy" id="43772"/>
    <lineage>
        <taxon>Bacteria</taxon>
        <taxon>Bacillati</taxon>
        <taxon>Actinomycetota</taxon>
        <taxon>Actinomycetes</taxon>
        <taxon>Mycobacteriales</taxon>
        <taxon>Nocardiaceae</taxon>
        <taxon>Rhodococcus</taxon>
    </lineage>
</organism>
<dbReference type="Pfam" id="PF02374">
    <property type="entry name" value="ArsA_ATPase"/>
    <property type="match status" value="1"/>
</dbReference>
<gene>
    <name evidence="4" type="ORF">F8M49_06950</name>
</gene>
<dbReference type="InterPro" id="IPR027417">
    <property type="entry name" value="P-loop_NTPase"/>
</dbReference>
<evidence type="ECO:0000313" key="4">
    <source>
        <dbReference type="EMBL" id="MDV2475230.1"/>
    </source>
</evidence>
<dbReference type="EMBL" id="WBMO01000001">
    <property type="protein sequence ID" value="MDV2475230.1"/>
    <property type="molecule type" value="Genomic_DNA"/>
</dbReference>
<reference evidence="4 5" key="1">
    <citation type="submission" date="2019-10" db="EMBL/GenBank/DDBJ databases">
        <title>Draft Genome Assembly of Rhodococcus zopfii DSM44189.</title>
        <authorList>
            <person name="Sutton J.M."/>
            <person name="Akob D.M."/>
            <person name="Bushman T.J."/>
        </authorList>
    </citation>
    <scope>NUCLEOTIDE SEQUENCE [LARGE SCALE GENOMIC DNA]</scope>
    <source>
        <strain evidence="4 5">DSM 44189</strain>
    </source>
</reference>
<evidence type="ECO:0000256" key="1">
    <source>
        <dbReference type="ARBA" id="ARBA00011040"/>
    </source>
</evidence>
<dbReference type="PANTHER" id="PTHR10803">
    <property type="entry name" value="ARSENICAL PUMP-DRIVING ATPASE ARSENITE-TRANSLOCATING ATPASE"/>
    <property type="match status" value="1"/>
</dbReference>
<dbReference type="SUPFAM" id="SSF52540">
    <property type="entry name" value="P-loop containing nucleoside triphosphate hydrolases"/>
    <property type="match status" value="1"/>
</dbReference>
<keyword evidence="5" id="KW-1185">Reference proteome</keyword>
<dbReference type="Gene3D" id="3.40.50.300">
    <property type="entry name" value="P-loop containing nucleotide triphosphate hydrolases"/>
    <property type="match status" value="1"/>
</dbReference>
<dbReference type="InterPro" id="IPR025723">
    <property type="entry name" value="ArsA/GET3_ATPase-like"/>
</dbReference>
<evidence type="ECO:0000313" key="5">
    <source>
        <dbReference type="Proteomes" id="UP001275440"/>
    </source>
</evidence>
<dbReference type="RefSeq" id="WP_371306631.1">
    <property type="nucleotide sequence ID" value="NZ_JAWKJJ010000001.1"/>
</dbReference>
<comment type="caution">
    <text evidence="4">The sequence shown here is derived from an EMBL/GenBank/DDBJ whole genome shotgun (WGS) entry which is preliminary data.</text>
</comment>
<feature type="domain" description="ArsA HSP20-like" evidence="3">
    <location>
        <begin position="331"/>
        <end position="392"/>
    </location>
</feature>
<dbReference type="Pfam" id="PF17886">
    <property type="entry name" value="ArsA_HSP20"/>
    <property type="match status" value="1"/>
</dbReference>
<dbReference type="InterPro" id="IPR040612">
    <property type="entry name" value="ArsA_HSP20-like"/>
</dbReference>